<accession>A0A7S5RAQ5</accession>
<protein>
    <submittedName>
        <fullName evidence="1">Uncharacterized protein</fullName>
    </submittedName>
</protein>
<dbReference type="EMBL" id="MN988521">
    <property type="protein sequence ID" value="QIG71155.1"/>
    <property type="molecule type" value="Genomic_DNA"/>
</dbReference>
<gene>
    <name evidence="1" type="ORF">EVB93_048</name>
</gene>
<keyword evidence="2" id="KW-1185">Reference proteome</keyword>
<reference evidence="1 2" key="1">
    <citation type="submission" date="2020-01" db="EMBL/GenBank/DDBJ databases">
        <title>Patterns of diversity and host range of bacteriophage communities associated with bean-nodulatin bacteria.</title>
        <authorList>
            <person name="Vann Cauwenberghe J."/>
            <person name="Santamaria R.I."/>
            <person name="Bustos P."/>
            <person name="Juarez S."/>
            <person name="Gonzalez V."/>
        </authorList>
    </citation>
    <scope>NUCLEOTIDE SEQUENCE [LARGE SCALE GENOMIC DNA]</scope>
</reference>
<sequence length="76" mass="9032">MIFLEDTDIDTVNTTSTHFEKLEGPFFQITHNTAYTRATYTIKRALIIKKSLEEKKVDKRPFHIRMKDHPSSRKHK</sequence>
<proteinExistence type="predicted"/>
<name>A0A7S5RAQ5_9CAUD</name>
<evidence type="ECO:0000313" key="1">
    <source>
        <dbReference type="EMBL" id="QIG71155.1"/>
    </source>
</evidence>
<dbReference type="Proteomes" id="UP000629603">
    <property type="component" value="Segment"/>
</dbReference>
<evidence type="ECO:0000313" key="2">
    <source>
        <dbReference type="Proteomes" id="UP000629603"/>
    </source>
</evidence>
<organism evidence="1 2">
    <name type="scientific">Rhizobium phage RHph_TM30</name>
    <dbReference type="NCBI Taxonomy" id="2509764"/>
    <lineage>
        <taxon>Viruses</taxon>
        <taxon>Duplodnaviria</taxon>
        <taxon>Heunggongvirae</taxon>
        <taxon>Uroviricota</taxon>
        <taxon>Caudoviricetes</taxon>
        <taxon>Kleczkowskaviridae</taxon>
        <taxon>Cuauhnahuacvirus</taxon>
        <taxon>Cuauhnahuacvirus TM30</taxon>
    </lineage>
</organism>